<dbReference type="AlphaFoldDB" id="A0A0L8IZC3"/>
<feature type="region of interest" description="Disordered" evidence="1">
    <location>
        <begin position="23"/>
        <end position="46"/>
    </location>
</feature>
<protein>
    <recommendedName>
        <fullName evidence="5">Lipoprotein</fullName>
    </recommendedName>
</protein>
<dbReference type="PATRIC" id="fig|1938.6.peg.8884"/>
<feature type="signal peptide" evidence="2">
    <location>
        <begin position="1"/>
        <end position="20"/>
    </location>
</feature>
<evidence type="ECO:0000256" key="2">
    <source>
        <dbReference type="SAM" id="SignalP"/>
    </source>
</evidence>
<evidence type="ECO:0000256" key="1">
    <source>
        <dbReference type="SAM" id="MobiDB-lite"/>
    </source>
</evidence>
<dbReference type="OrthoDB" id="3629459at2"/>
<evidence type="ECO:0008006" key="5">
    <source>
        <dbReference type="Google" id="ProtNLM"/>
    </source>
</evidence>
<organism evidence="3 4">
    <name type="scientific">Streptomyces viridochromogenes</name>
    <dbReference type="NCBI Taxonomy" id="1938"/>
    <lineage>
        <taxon>Bacteria</taxon>
        <taxon>Bacillati</taxon>
        <taxon>Actinomycetota</taxon>
        <taxon>Actinomycetes</taxon>
        <taxon>Kitasatosporales</taxon>
        <taxon>Streptomycetaceae</taxon>
        <taxon>Streptomyces</taxon>
    </lineage>
</organism>
<dbReference type="RefSeq" id="WP_033211321.1">
    <property type="nucleotide sequence ID" value="NZ_LGUP01000421.1"/>
</dbReference>
<gene>
    <name evidence="3" type="ORF">ADK34_41260</name>
</gene>
<comment type="caution">
    <text evidence="3">The sequence shown here is derived from an EMBL/GenBank/DDBJ whole genome shotgun (WGS) entry which is preliminary data.</text>
</comment>
<dbReference type="PROSITE" id="PS51257">
    <property type="entry name" value="PROKAR_LIPOPROTEIN"/>
    <property type="match status" value="1"/>
</dbReference>
<keyword evidence="2" id="KW-0732">Signal</keyword>
<feature type="chain" id="PRO_5038444173" description="Lipoprotein" evidence="2">
    <location>
        <begin position="21"/>
        <end position="179"/>
    </location>
</feature>
<proteinExistence type="predicted"/>
<evidence type="ECO:0000313" key="3">
    <source>
        <dbReference type="EMBL" id="KOG06907.1"/>
    </source>
</evidence>
<sequence>MRKPALSAAAVVIAFTAVTACGSGSDPKNDQPNNTPAATAGVPTKPAAKELTASDAFKVLSGKVASAKLSGVVTEDDDPNHLLGRPNQYTSKVTFTDSRIKADDVAGAEPGSVGLGGAIEVFTTAADSQARADYIQNVTKGMPMLAEYDFVSGTVLIRVSHYLTPTQAADYKAVAAALG</sequence>
<evidence type="ECO:0000313" key="4">
    <source>
        <dbReference type="Proteomes" id="UP000037023"/>
    </source>
</evidence>
<name>A0A0L8IZC3_STRVR</name>
<accession>A0A0L8IZC3</accession>
<dbReference type="Proteomes" id="UP000037023">
    <property type="component" value="Unassembled WGS sequence"/>
</dbReference>
<reference evidence="3 4" key="1">
    <citation type="submission" date="2015-06" db="EMBL/GenBank/DDBJ databases">
        <authorList>
            <person name="Hoefler B.C."/>
            <person name="Straight P.D."/>
        </authorList>
    </citation>
    <scope>NUCLEOTIDE SEQUENCE [LARGE SCALE GENOMIC DNA]</scope>
    <source>
        <strain evidence="3 4">NRRL 3427</strain>
    </source>
</reference>
<dbReference type="EMBL" id="LGUP01000421">
    <property type="protein sequence ID" value="KOG06907.1"/>
    <property type="molecule type" value="Genomic_DNA"/>
</dbReference>